<keyword evidence="1" id="KW-1133">Transmembrane helix</keyword>
<accession>A0A242K2B4</accession>
<name>A0A242K2B4_9ENTE</name>
<evidence type="ECO:0000256" key="1">
    <source>
        <dbReference type="SAM" id="Phobius"/>
    </source>
</evidence>
<evidence type="ECO:0000313" key="3">
    <source>
        <dbReference type="Proteomes" id="UP000194933"/>
    </source>
</evidence>
<keyword evidence="1" id="KW-0472">Membrane</keyword>
<dbReference type="RefSeq" id="WP_086284640.1">
    <property type="nucleotide sequence ID" value="NZ_NGMO01000002.1"/>
</dbReference>
<dbReference type="STRING" id="1987383.A5844_001549"/>
<feature type="transmembrane region" description="Helical" evidence="1">
    <location>
        <begin position="75"/>
        <end position="94"/>
    </location>
</feature>
<sequence length="119" mass="13785">MEILIFIAQTFLDGLKWLMEGSNWLFLLPILFICLYIMVSMAKKKETLLIFIWYLAAISIGCLLIVLLWGGLEALLFASIFILLYLVVYLPYGLNKLHVTKKGRHAASYRSRKQIRSEK</sequence>
<dbReference type="AlphaFoldDB" id="A0A242K2B4"/>
<gene>
    <name evidence="2" type="ORF">A5844_001549</name>
</gene>
<evidence type="ECO:0000313" key="2">
    <source>
        <dbReference type="EMBL" id="OTP11414.1"/>
    </source>
</evidence>
<feature type="transmembrane region" description="Helical" evidence="1">
    <location>
        <begin position="24"/>
        <end position="41"/>
    </location>
</feature>
<reference evidence="2 3" key="1">
    <citation type="submission" date="2017-05" db="EMBL/GenBank/DDBJ databases">
        <title>The Genome Sequence of Enterococcus sp. 10A9_DIV0425.</title>
        <authorList>
            <consortium name="The Broad Institute Genomics Platform"/>
            <consortium name="The Broad Institute Genomic Center for Infectious Diseases"/>
            <person name="Earl A."/>
            <person name="Manson A."/>
            <person name="Schwartman J."/>
            <person name="Gilmore M."/>
            <person name="Abouelleil A."/>
            <person name="Cao P."/>
            <person name="Chapman S."/>
            <person name="Cusick C."/>
            <person name="Shea T."/>
            <person name="Young S."/>
            <person name="Neafsey D."/>
            <person name="Nusbaum C."/>
            <person name="Birren B."/>
        </authorList>
    </citation>
    <scope>NUCLEOTIDE SEQUENCE [LARGE SCALE GENOMIC DNA]</scope>
    <source>
        <strain evidence="2 3">10A9_DIV0425</strain>
    </source>
</reference>
<keyword evidence="1" id="KW-0812">Transmembrane</keyword>
<proteinExistence type="predicted"/>
<comment type="caution">
    <text evidence="2">The sequence shown here is derived from an EMBL/GenBank/DDBJ whole genome shotgun (WGS) entry which is preliminary data.</text>
</comment>
<dbReference type="EMBL" id="NGMO01000002">
    <property type="protein sequence ID" value="OTP11414.1"/>
    <property type="molecule type" value="Genomic_DNA"/>
</dbReference>
<dbReference type="Proteomes" id="UP000194933">
    <property type="component" value="Unassembled WGS sequence"/>
</dbReference>
<protein>
    <submittedName>
        <fullName evidence="2">Uncharacterized protein</fullName>
    </submittedName>
</protein>
<keyword evidence="3" id="KW-1185">Reference proteome</keyword>
<organism evidence="2 3">
    <name type="scientific">Candidatus Enterococcus wittei</name>
    <dbReference type="NCBI Taxonomy" id="1987383"/>
    <lineage>
        <taxon>Bacteria</taxon>
        <taxon>Bacillati</taxon>
        <taxon>Bacillota</taxon>
        <taxon>Bacilli</taxon>
        <taxon>Lactobacillales</taxon>
        <taxon>Enterococcaceae</taxon>
        <taxon>Enterococcus</taxon>
    </lineage>
</organism>
<feature type="transmembrane region" description="Helical" evidence="1">
    <location>
        <begin position="48"/>
        <end position="69"/>
    </location>
</feature>